<proteinExistence type="predicted"/>
<dbReference type="AlphaFoldDB" id="A0A3D3R1K4"/>
<comment type="caution">
    <text evidence="2">The sequence shown here is derived from an EMBL/GenBank/DDBJ whole genome shotgun (WGS) entry which is preliminary data.</text>
</comment>
<reference evidence="2 3" key="1">
    <citation type="journal article" date="2018" name="Nat. Biotechnol.">
        <title>A standardized bacterial taxonomy based on genome phylogeny substantially revises the tree of life.</title>
        <authorList>
            <person name="Parks D.H."/>
            <person name="Chuvochina M."/>
            <person name="Waite D.W."/>
            <person name="Rinke C."/>
            <person name="Skarshewski A."/>
            <person name="Chaumeil P.A."/>
            <person name="Hugenholtz P."/>
        </authorList>
    </citation>
    <scope>NUCLEOTIDE SEQUENCE [LARGE SCALE GENOMIC DNA]</scope>
    <source>
        <strain evidence="2">UBA9375</strain>
    </source>
</reference>
<feature type="transmembrane region" description="Helical" evidence="1">
    <location>
        <begin position="75"/>
        <end position="94"/>
    </location>
</feature>
<gene>
    <name evidence="2" type="ORF">DIT97_03155</name>
</gene>
<keyword evidence="1" id="KW-0472">Membrane</keyword>
<evidence type="ECO:0000313" key="2">
    <source>
        <dbReference type="EMBL" id="HCO22098.1"/>
    </source>
</evidence>
<sequence length="343" mass="39777">MLSRIEFDLPGGLETSSCRKTAFFLVSLPHFDSFPPDSNFRIQLPTSVPSSLFGGDSGRPQKISQESKATMWRSILITGMFVVVCGTGGGLSFAQEFRIRTTIYQHQQEADPMIVSRSVSIFHAEKVYDHVDGLGEVTIFDPIQKKLILLNESRMIKTVINFDEIKHLLNVARHQTQEYIHDQIKREETKGKAIAGRLKFQLDPSFETQFDSKKNQLMLESKLINYRVQCVAPDQQASVENYLRFADWMARLNYVLHPYTLPPASRIALNEELRTRNLIPIEVDLQTHLDEKLHLRAEHKIHWKLDHKDRGLIHHWETLRKNKEVNTITIQEYLRNQFATLRK</sequence>
<organism evidence="2 3">
    <name type="scientific">Gimesia maris</name>
    <dbReference type="NCBI Taxonomy" id="122"/>
    <lineage>
        <taxon>Bacteria</taxon>
        <taxon>Pseudomonadati</taxon>
        <taxon>Planctomycetota</taxon>
        <taxon>Planctomycetia</taxon>
        <taxon>Planctomycetales</taxon>
        <taxon>Planctomycetaceae</taxon>
        <taxon>Gimesia</taxon>
    </lineage>
</organism>
<protein>
    <submittedName>
        <fullName evidence="2">Uncharacterized protein</fullName>
    </submittedName>
</protein>
<keyword evidence="1" id="KW-1133">Transmembrane helix</keyword>
<keyword evidence="1" id="KW-0812">Transmembrane</keyword>
<evidence type="ECO:0000256" key="1">
    <source>
        <dbReference type="SAM" id="Phobius"/>
    </source>
</evidence>
<evidence type="ECO:0000313" key="3">
    <source>
        <dbReference type="Proteomes" id="UP000263642"/>
    </source>
</evidence>
<name>A0A3D3R1K4_9PLAN</name>
<dbReference type="EMBL" id="DQAY01000022">
    <property type="protein sequence ID" value="HCO22098.1"/>
    <property type="molecule type" value="Genomic_DNA"/>
</dbReference>
<accession>A0A3D3R1K4</accession>
<dbReference type="Proteomes" id="UP000263642">
    <property type="component" value="Unassembled WGS sequence"/>
</dbReference>